<reference evidence="1 2" key="1">
    <citation type="journal article" date="2019" name="Nat. Ecol. Evol.">
        <title>Megaphylogeny resolves global patterns of mushroom evolution.</title>
        <authorList>
            <person name="Varga T."/>
            <person name="Krizsan K."/>
            <person name="Foldi C."/>
            <person name="Dima B."/>
            <person name="Sanchez-Garcia M."/>
            <person name="Sanchez-Ramirez S."/>
            <person name="Szollosi G.J."/>
            <person name="Szarkandi J.G."/>
            <person name="Papp V."/>
            <person name="Albert L."/>
            <person name="Andreopoulos W."/>
            <person name="Angelini C."/>
            <person name="Antonin V."/>
            <person name="Barry K.W."/>
            <person name="Bougher N.L."/>
            <person name="Buchanan P."/>
            <person name="Buyck B."/>
            <person name="Bense V."/>
            <person name="Catcheside P."/>
            <person name="Chovatia M."/>
            <person name="Cooper J."/>
            <person name="Damon W."/>
            <person name="Desjardin D."/>
            <person name="Finy P."/>
            <person name="Geml J."/>
            <person name="Haridas S."/>
            <person name="Hughes K."/>
            <person name="Justo A."/>
            <person name="Karasinski D."/>
            <person name="Kautmanova I."/>
            <person name="Kiss B."/>
            <person name="Kocsube S."/>
            <person name="Kotiranta H."/>
            <person name="LaButti K.M."/>
            <person name="Lechner B.E."/>
            <person name="Liimatainen K."/>
            <person name="Lipzen A."/>
            <person name="Lukacs Z."/>
            <person name="Mihaltcheva S."/>
            <person name="Morgado L.N."/>
            <person name="Niskanen T."/>
            <person name="Noordeloos M.E."/>
            <person name="Ohm R.A."/>
            <person name="Ortiz-Santana B."/>
            <person name="Ovrebo C."/>
            <person name="Racz N."/>
            <person name="Riley R."/>
            <person name="Savchenko A."/>
            <person name="Shiryaev A."/>
            <person name="Soop K."/>
            <person name="Spirin V."/>
            <person name="Szebenyi C."/>
            <person name="Tomsovsky M."/>
            <person name="Tulloss R.E."/>
            <person name="Uehling J."/>
            <person name="Grigoriev I.V."/>
            <person name="Vagvolgyi C."/>
            <person name="Papp T."/>
            <person name="Martin F.M."/>
            <person name="Miettinen O."/>
            <person name="Hibbett D.S."/>
            <person name="Nagy L.G."/>
        </authorList>
    </citation>
    <scope>NUCLEOTIDE SEQUENCE [LARGE SCALE GENOMIC DNA]</scope>
    <source>
        <strain evidence="1 2">NL-1719</strain>
    </source>
</reference>
<dbReference type="Proteomes" id="UP000308600">
    <property type="component" value="Unassembled WGS sequence"/>
</dbReference>
<proteinExistence type="predicted"/>
<dbReference type="EMBL" id="ML208275">
    <property type="protein sequence ID" value="TFK73542.1"/>
    <property type="molecule type" value="Genomic_DNA"/>
</dbReference>
<keyword evidence="2" id="KW-1185">Reference proteome</keyword>
<name>A0ACD3B784_9AGAR</name>
<sequence>MTPASPSSTASFSSSSIYSAGTSKSTSGNTFSSSMTSQLQITLPPGYLLDYGPASPGGSPLNSYKPALPPHSRLAQVQMLQNNTRPLQQPSTSYDVEGLTSSFASTHIFSTPPLGKPPPPITKPPNPGTSDAPPMSPPATSAQAETRQRQPPPSLQNHPRHPGPIVLPPPPPVTSFVQLQAHHGLSLSPLHPPGMSPLHHPGHPQLVSLTPHGLPPITPSMPPFTMIPLSPIHPGPEMDPMYHYAHPMPEVPPQPYIHHQTPLYSPPLPPSPSTHMLPPHTRPLLHQFNSFSPGIAMSPGAFWGRPAASGSNPHAAVGAPLRNVASGYGRMREPTEYFDPGYFPPMHSAHPGTILEEREGEDQGDPSQSQAQFHSQYLEQEGLSNEDQDQQRWLQEANGHNMGDERRGRRESNLRDSDTRTTARNTRSLSRERSRVDQPERDDDRELRSTPLSRNIFYQTSGMTADSWRASVGAGGTAGSGSSVDGSERERTHSTPLSRDLHNVSRGSGDDANAHVGLGLGIHGTSTVSLGGRSAATSGSGGEEGQEPGSRMRSPWSAQSTSPWGGSER</sequence>
<evidence type="ECO:0000313" key="1">
    <source>
        <dbReference type="EMBL" id="TFK73542.1"/>
    </source>
</evidence>
<gene>
    <name evidence="1" type="ORF">BDN72DRAFT_187207</name>
</gene>
<organism evidence="1 2">
    <name type="scientific">Pluteus cervinus</name>
    <dbReference type="NCBI Taxonomy" id="181527"/>
    <lineage>
        <taxon>Eukaryota</taxon>
        <taxon>Fungi</taxon>
        <taxon>Dikarya</taxon>
        <taxon>Basidiomycota</taxon>
        <taxon>Agaricomycotina</taxon>
        <taxon>Agaricomycetes</taxon>
        <taxon>Agaricomycetidae</taxon>
        <taxon>Agaricales</taxon>
        <taxon>Pluteineae</taxon>
        <taxon>Pluteaceae</taxon>
        <taxon>Pluteus</taxon>
    </lineage>
</organism>
<protein>
    <submittedName>
        <fullName evidence="1">Uncharacterized protein</fullName>
    </submittedName>
</protein>
<evidence type="ECO:0000313" key="2">
    <source>
        <dbReference type="Proteomes" id="UP000308600"/>
    </source>
</evidence>
<accession>A0ACD3B784</accession>